<evidence type="ECO:0000313" key="7">
    <source>
        <dbReference type="Proteomes" id="UP000230956"/>
    </source>
</evidence>
<dbReference type="GO" id="GO:0110001">
    <property type="term" value="C:toxin-antitoxin complex"/>
    <property type="evidence" value="ECO:0007669"/>
    <property type="project" value="InterPro"/>
</dbReference>
<evidence type="ECO:0000256" key="3">
    <source>
        <dbReference type="ARBA" id="ARBA00022722"/>
    </source>
</evidence>
<dbReference type="InterPro" id="IPR051813">
    <property type="entry name" value="HepT_RNase_toxin"/>
</dbReference>
<gene>
    <name evidence="6" type="ORF">COY37_08215</name>
</gene>
<dbReference type="Proteomes" id="UP000230956">
    <property type="component" value="Unassembled WGS sequence"/>
</dbReference>
<dbReference type="AlphaFoldDB" id="A0A2M7T6K7"/>
<name>A0A2M7T6K7_9ACTN</name>
<protein>
    <submittedName>
        <fullName evidence="6">DUF86 domain-containing protein</fullName>
    </submittedName>
</protein>
<dbReference type="GO" id="GO:0000166">
    <property type="term" value="F:nucleotide binding"/>
    <property type="evidence" value="ECO:0007669"/>
    <property type="project" value="UniProtKB-KW"/>
</dbReference>
<organism evidence="6 7">
    <name type="scientific">Candidatus Aquicultor secundus</name>
    <dbReference type="NCBI Taxonomy" id="1973895"/>
    <lineage>
        <taxon>Bacteria</taxon>
        <taxon>Bacillati</taxon>
        <taxon>Actinomycetota</taxon>
        <taxon>Candidatus Aquicultoria</taxon>
        <taxon>Candidatus Aquicultorales</taxon>
        <taxon>Candidatus Aquicultoraceae</taxon>
        <taxon>Candidatus Aquicultor</taxon>
    </lineage>
</organism>
<comment type="caution">
    <text evidence="6">The sequence shown here is derived from an EMBL/GenBank/DDBJ whole genome shotgun (WGS) entry which is preliminary data.</text>
</comment>
<keyword evidence="5" id="KW-0378">Hydrolase</keyword>
<dbReference type="RefSeq" id="WP_286977162.1">
    <property type="nucleotide sequence ID" value="NZ_PFKS01000065.1"/>
</dbReference>
<evidence type="ECO:0000313" key="6">
    <source>
        <dbReference type="EMBL" id="PIZ36624.1"/>
    </source>
</evidence>
<evidence type="ECO:0000256" key="2">
    <source>
        <dbReference type="ARBA" id="ARBA00022649"/>
    </source>
</evidence>
<dbReference type="PANTHER" id="PTHR34139">
    <property type="entry name" value="UPF0331 PROTEIN MJ0127"/>
    <property type="match status" value="1"/>
</dbReference>
<keyword evidence="2" id="KW-1277">Toxin-antitoxin system</keyword>
<evidence type="ECO:0000256" key="4">
    <source>
        <dbReference type="ARBA" id="ARBA00022741"/>
    </source>
</evidence>
<accession>A0A2M7T6K7</accession>
<reference evidence="7" key="1">
    <citation type="submission" date="2017-09" db="EMBL/GenBank/DDBJ databases">
        <title>Depth-based differentiation of microbial function through sediment-hosted aquifers and enrichment of novel symbionts in the deep terrestrial subsurface.</title>
        <authorList>
            <person name="Probst A.J."/>
            <person name="Ladd B."/>
            <person name="Jarett J.K."/>
            <person name="Geller-Mcgrath D.E."/>
            <person name="Sieber C.M.K."/>
            <person name="Emerson J.B."/>
            <person name="Anantharaman K."/>
            <person name="Thomas B.C."/>
            <person name="Malmstrom R."/>
            <person name="Stieglmeier M."/>
            <person name="Klingl A."/>
            <person name="Woyke T."/>
            <person name="Ryan C.M."/>
            <person name="Banfield J.F."/>
        </authorList>
    </citation>
    <scope>NUCLEOTIDE SEQUENCE [LARGE SCALE GENOMIC DNA]</scope>
</reference>
<dbReference type="EMBL" id="PFNG01000194">
    <property type="protein sequence ID" value="PIZ36624.1"/>
    <property type="molecule type" value="Genomic_DNA"/>
</dbReference>
<evidence type="ECO:0000256" key="1">
    <source>
        <dbReference type="ARBA" id="ARBA00022553"/>
    </source>
</evidence>
<dbReference type="Pfam" id="PF01934">
    <property type="entry name" value="HepT-like"/>
    <property type="match status" value="1"/>
</dbReference>
<proteinExistence type="predicted"/>
<sequence length="123" mass="14517">MRSRRDYLDYLQDIADAIDKIDRFTEGMSFDQIANDDKTVFAVIRALEIIGEAAKNIPQSIRKRHPSLPWRLMAGMRDKLIHEYFGIDLSVLQQTLEIDIPSLKEQIFQIIEDEKRREEEEHD</sequence>
<dbReference type="InterPro" id="IPR008201">
    <property type="entry name" value="HepT-like"/>
</dbReference>
<dbReference type="GO" id="GO:0016787">
    <property type="term" value="F:hydrolase activity"/>
    <property type="evidence" value="ECO:0007669"/>
    <property type="project" value="UniProtKB-KW"/>
</dbReference>
<keyword evidence="3" id="KW-0540">Nuclease</keyword>
<keyword evidence="4" id="KW-0547">Nucleotide-binding</keyword>
<dbReference type="GO" id="GO:0004540">
    <property type="term" value="F:RNA nuclease activity"/>
    <property type="evidence" value="ECO:0007669"/>
    <property type="project" value="InterPro"/>
</dbReference>
<keyword evidence="1" id="KW-0597">Phosphoprotein</keyword>
<dbReference type="PANTHER" id="PTHR34139:SF1">
    <property type="entry name" value="RNASE MJ1380-RELATED"/>
    <property type="match status" value="1"/>
</dbReference>
<evidence type="ECO:0000256" key="5">
    <source>
        <dbReference type="ARBA" id="ARBA00022801"/>
    </source>
</evidence>